<proteinExistence type="predicted"/>
<name>A0A4R5LKK2_9BURK</name>
<feature type="modified residue" description="4-aspartylphosphate" evidence="2">
    <location>
        <position position="55"/>
    </location>
</feature>
<dbReference type="AlphaFoldDB" id="A0A4R5LKK2"/>
<dbReference type="Pfam" id="PF00072">
    <property type="entry name" value="Response_reg"/>
    <property type="match status" value="1"/>
</dbReference>
<dbReference type="OrthoDB" id="8964771at2"/>
<evidence type="ECO:0000256" key="1">
    <source>
        <dbReference type="ARBA" id="ARBA00022553"/>
    </source>
</evidence>
<dbReference type="PANTHER" id="PTHR44591:SF25">
    <property type="entry name" value="CHEMOTAXIS TWO-COMPONENT RESPONSE REGULATOR"/>
    <property type="match status" value="1"/>
</dbReference>
<dbReference type="RefSeq" id="WP_133179899.1">
    <property type="nucleotide sequence ID" value="NZ_SMOD01000002.1"/>
</dbReference>
<protein>
    <submittedName>
        <fullName evidence="4">Response regulator</fullName>
    </submittedName>
</protein>
<dbReference type="EMBL" id="SMOD01000002">
    <property type="protein sequence ID" value="TDG10254.1"/>
    <property type="molecule type" value="Genomic_DNA"/>
</dbReference>
<dbReference type="InterPro" id="IPR050595">
    <property type="entry name" value="Bact_response_regulator"/>
</dbReference>
<dbReference type="InterPro" id="IPR011006">
    <property type="entry name" value="CheY-like_superfamily"/>
</dbReference>
<evidence type="ECO:0000259" key="3">
    <source>
        <dbReference type="PROSITE" id="PS50110"/>
    </source>
</evidence>
<dbReference type="SUPFAM" id="SSF52172">
    <property type="entry name" value="CheY-like"/>
    <property type="match status" value="1"/>
</dbReference>
<dbReference type="Proteomes" id="UP000295606">
    <property type="component" value="Unassembled WGS sequence"/>
</dbReference>
<evidence type="ECO:0000313" key="4">
    <source>
        <dbReference type="EMBL" id="TDG10254.1"/>
    </source>
</evidence>
<feature type="domain" description="Response regulatory" evidence="3">
    <location>
        <begin position="6"/>
        <end position="120"/>
    </location>
</feature>
<sequence length="129" mass="13751">MTPVALVSIVEDDEAMRMATASAIRSMGWEVLTFESALAFLDSGVVSQTHCLISDVSMPGMSGIEMHASLLANGYAPPTIFLTGYPSARDEAVVLANGALAYLPKPTDFDIVARNVKYALDKARSPRAD</sequence>
<gene>
    <name evidence="4" type="ORF">E1N52_02540</name>
</gene>
<comment type="caution">
    <text evidence="4">The sequence shown here is derived from an EMBL/GenBank/DDBJ whole genome shotgun (WGS) entry which is preliminary data.</text>
</comment>
<dbReference type="GO" id="GO:0000160">
    <property type="term" value="P:phosphorelay signal transduction system"/>
    <property type="evidence" value="ECO:0007669"/>
    <property type="project" value="InterPro"/>
</dbReference>
<dbReference type="InterPro" id="IPR001789">
    <property type="entry name" value="Sig_transdc_resp-reg_receiver"/>
</dbReference>
<dbReference type="PROSITE" id="PS50110">
    <property type="entry name" value="RESPONSE_REGULATORY"/>
    <property type="match status" value="1"/>
</dbReference>
<evidence type="ECO:0000256" key="2">
    <source>
        <dbReference type="PROSITE-ProRule" id="PRU00169"/>
    </source>
</evidence>
<organism evidence="4 5">
    <name type="scientific">Paraburkholderia guartelaensis</name>
    <dbReference type="NCBI Taxonomy" id="2546446"/>
    <lineage>
        <taxon>Bacteria</taxon>
        <taxon>Pseudomonadati</taxon>
        <taxon>Pseudomonadota</taxon>
        <taxon>Betaproteobacteria</taxon>
        <taxon>Burkholderiales</taxon>
        <taxon>Burkholderiaceae</taxon>
        <taxon>Paraburkholderia</taxon>
    </lineage>
</organism>
<dbReference type="SMART" id="SM00448">
    <property type="entry name" value="REC"/>
    <property type="match status" value="1"/>
</dbReference>
<evidence type="ECO:0000313" key="5">
    <source>
        <dbReference type="Proteomes" id="UP000295606"/>
    </source>
</evidence>
<dbReference type="Gene3D" id="3.40.50.2300">
    <property type="match status" value="1"/>
</dbReference>
<keyword evidence="1 2" id="KW-0597">Phosphoprotein</keyword>
<reference evidence="4 5" key="1">
    <citation type="submission" date="2019-03" db="EMBL/GenBank/DDBJ databases">
        <title>Paraburkholderia sp. isolated from native Mimosa gymnas in Guartela State Park, Brazil.</title>
        <authorList>
            <person name="Paulitsch F."/>
            <person name="Hungria M."/>
            <person name="Delamuta J.R.M."/>
            <person name="Ribeiro R.A."/>
            <person name="Dall'Agnol R."/>
            <person name="Silva J.S.B."/>
        </authorList>
    </citation>
    <scope>NUCLEOTIDE SEQUENCE [LARGE SCALE GENOMIC DNA]</scope>
    <source>
        <strain evidence="4 5">CNPSo 3008</strain>
    </source>
</reference>
<accession>A0A4R5LKK2</accession>
<dbReference type="PANTHER" id="PTHR44591">
    <property type="entry name" value="STRESS RESPONSE REGULATOR PROTEIN 1"/>
    <property type="match status" value="1"/>
</dbReference>